<keyword evidence="1" id="KW-1133">Transmembrane helix</keyword>
<accession>A0AAP2Z8P8</accession>
<proteinExistence type="predicted"/>
<dbReference type="RefSeq" id="WP_342808659.1">
    <property type="nucleotide sequence ID" value="NZ_JAOPJZ010000006.1"/>
</dbReference>
<keyword evidence="1" id="KW-0472">Membrane</keyword>
<dbReference type="EMBL" id="JAOPJZ010000006">
    <property type="protein sequence ID" value="MCU4752318.1"/>
    <property type="molecule type" value="Genomic_DNA"/>
</dbReference>
<evidence type="ECO:0000256" key="1">
    <source>
        <dbReference type="SAM" id="Phobius"/>
    </source>
</evidence>
<protein>
    <submittedName>
        <fullName evidence="2">Uncharacterized protein</fullName>
    </submittedName>
</protein>
<gene>
    <name evidence="2" type="ORF">OB919_10015</name>
</gene>
<keyword evidence="3" id="KW-1185">Reference proteome</keyword>
<sequence length="111" mass="12191">MVGFDTIMGIFWLVCGIIVLIPAYMIAFGGRPDLHVHYDDSVDPAYVSRRAGTTAMLMGISMIAYALYQLFVGYQPLALGALLVSLLVLSTLTKRFAKGWGWDGDRDSTPE</sequence>
<keyword evidence="1" id="KW-0812">Transmembrane</keyword>
<evidence type="ECO:0000313" key="3">
    <source>
        <dbReference type="Proteomes" id="UP001321047"/>
    </source>
</evidence>
<organism evidence="2 3">
    <name type="scientific">Natronosalvus hydrolyticus</name>
    <dbReference type="NCBI Taxonomy" id="2979988"/>
    <lineage>
        <taxon>Archaea</taxon>
        <taxon>Methanobacteriati</taxon>
        <taxon>Methanobacteriota</taxon>
        <taxon>Stenosarchaea group</taxon>
        <taxon>Halobacteria</taxon>
        <taxon>Halobacteriales</taxon>
        <taxon>Natrialbaceae</taxon>
        <taxon>Natronosalvus</taxon>
    </lineage>
</organism>
<dbReference type="Proteomes" id="UP001321047">
    <property type="component" value="Unassembled WGS sequence"/>
</dbReference>
<evidence type="ECO:0000313" key="2">
    <source>
        <dbReference type="EMBL" id="MCU4752318.1"/>
    </source>
</evidence>
<feature type="transmembrane region" description="Helical" evidence="1">
    <location>
        <begin position="6"/>
        <end position="30"/>
    </location>
</feature>
<dbReference type="AlphaFoldDB" id="A0AAP2Z8P8"/>
<name>A0AAP2Z8P8_9EURY</name>
<feature type="transmembrane region" description="Helical" evidence="1">
    <location>
        <begin position="74"/>
        <end position="92"/>
    </location>
</feature>
<reference evidence="2 3" key="1">
    <citation type="submission" date="2022-09" db="EMBL/GenBank/DDBJ databases">
        <title>Enrichment on poylsaccharides allowed isolation of novel metabolic and taxonomic groups of Haloarchaea.</title>
        <authorList>
            <person name="Sorokin D.Y."/>
            <person name="Elcheninov A.G."/>
            <person name="Khizhniak T.V."/>
            <person name="Kolganova T.V."/>
            <person name="Kublanov I.V."/>
        </authorList>
    </citation>
    <scope>NUCLEOTIDE SEQUENCE [LARGE SCALE GENOMIC DNA]</scope>
    <source>
        <strain evidence="2 3">AArc-curdl1</strain>
    </source>
</reference>
<comment type="caution">
    <text evidence="2">The sequence shown here is derived from an EMBL/GenBank/DDBJ whole genome shotgun (WGS) entry which is preliminary data.</text>
</comment>